<dbReference type="EMBL" id="BAABRI010000010">
    <property type="protein sequence ID" value="GAA5482772.1"/>
    <property type="molecule type" value="Genomic_DNA"/>
</dbReference>
<organism evidence="1 2">
    <name type="scientific">Haloferula sargassicola</name>
    <dbReference type="NCBI Taxonomy" id="490096"/>
    <lineage>
        <taxon>Bacteria</taxon>
        <taxon>Pseudomonadati</taxon>
        <taxon>Verrucomicrobiota</taxon>
        <taxon>Verrucomicrobiia</taxon>
        <taxon>Verrucomicrobiales</taxon>
        <taxon>Verrucomicrobiaceae</taxon>
        <taxon>Haloferula</taxon>
    </lineage>
</organism>
<proteinExistence type="predicted"/>
<name>A0ABP9UMX7_9BACT</name>
<dbReference type="Proteomes" id="UP001476282">
    <property type="component" value="Unassembled WGS sequence"/>
</dbReference>
<gene>
    <name evidence="1" type="ORF">Hsar01_01996</name>
</gene>
<comment type="caution">
    <text evidence="1">The sequence shown here is derived from an EMBL/GenBank/DDBJ whole genome shotgun (WGS) entry which is preliminary data.</text>
</comment>
<evidence type="ECO:0008006" key="3">
    <source>
        <dbReference type="Google" id="ProtNLM"/>
    </source>
</evidence>
<evidence type="ECO:0000313" key="2">
    <source>
        <dbReference type="Proteomes" id="UP001476282"/>
    </source>
</evidence>
<protein>
    <recommendedName>
        <fullName evidence="3">DUF2452 domain-containing protein</fullName>
    </recommendedName>
</protein>
<keyword evidence="2" id="KW-1185">Reference proteome</keyword>
<accession>A0ABP9UMX7</accession>
<reference evidence="1 2" key="1">
    <citation type="submission" date="2024-02" db="EMBL/GenBank/DDBJ databases">
        <title>Haloferula sargassicola NBRC 104335.</title>
        <authorList>
            <person name="Ichikawa N."/>
            <person name="Katano-Makiyama Y."/>
            <person name="Hidaka K."/>
        </authorList>
    </citation>
    <scope>NUCLEOTIDE SEQUENCE [LARGE SCALE GENOMIC DNA]</scope>
    <source>
        <strain evidence="1 2">NBRC 104335</strain>
    </source>
</reference>
<dbReference type="InterPro" id="IPR019534">
    <property type="entry name" value="DUF2452"/>
</dbReference>
<sequence length="136" mass="15680">MSDDPVQNTAFIPYPVSTLSPRITPTDLSNFKSRGISQVESELAQKLVELREAYWAAIDHFNWNKLVYESDIQFEPVVGNTYHLYEARGRRQLSMIPPHEWHLSHIASVRLNVDRQWQLVEVNPSLDPASLFQTST</sequence>
<evidence type="ECO:0000313" key="1">
    <source>
        <dbReference type="EMBL" id="GAA5482772.1"/>
    </source>
</evidence>
<dbReference type="RefSeq" id="WP_353566902.1">
    <property type="nucleotide sequence ID" value="NZ_BAABRI010000010.1"/>
</dbReference>
<dbReference type="Pfam" id="PF10504">
    <property type="entry name" value="DUF2452"/>
    <property type="match status" value="1"/>
</dbReference>